<protein>
    <submittedName>
        <fullName evidence="2">Uncharacterized protein</fullName>
    </submittedName>
</protein>
<feature type="region of interest" description="Disordered" evidence="1">
    <location>
        <begin position="1"/>
        <end position="56"/>
    </location>
</feature>
<accession>A0A1Y2J258</accession>
<organism evidence="2 3">
    <name type="scientific">Trametes coccinea (strain BRFM310)</name>
    <name type="common">Pycnoporus coccineus</name>
    <dbReference type="NCBI Taxonomy" id="1353009"/>
    <lineage>
        <taxon>Eukaryota</taxon>
        <taxon>Fungi</taxon>
        <taxon>Dikarya</taxon>
        <taxon>Basidiomycota</taxon>
        <taxon>Agaricomycotina</taxon>
        <taxon>Agaricomycetes</taxon>
        <taxon>Polyporales</taxon>
        <taxon>Polyporaceae</taxon>
        <taxon>Trametes</taxon>
    </lineage>
</organism>
<dbReference type="Proteomes" id="UP000193067">
    <property type="component" value="Unassembled WGS sequence"/>
</dbReference>
<proteinExistence type="predicted"/>
<sequence>MSSGYIDKKSTRVHASYELGTPNPRVYVRVPGESKGQAGAERTSDSGGGPTSNHNADAQLRSAEARAVTGWLVGPDRRRGRRSGERWGADVCVRSRCDVGRERSSDAVTIRKAGAEGARVQGRTDRPERYVYANPMSWQSSTRMRIEARAACMATVKAEGWVNIRLASAGARIRCVERGRGAEW</sequence>
<gene>
    <name evidence="2" type="ORF">PYCCODRAFT_617123</name>
</gene>
<evidence type="ECO:0000313" key="2">
    <source>
        <dbReference type="EMBL" id="OSD07479.1"/>
    </source>
</evidence>
<dbReference type="AlphaFoldDB" id="A0A1Y2J258"/>
<dbReference type="EMBL" id="KZ084088">
    <property type="protein sequence ID" value="OSD07479.1"/>
    <property type="molecule type" value="Genomic_DNA"/>
</dbReference>
<evidence type="ECO:0000256" key="1">
    <source>
        <dbReference type="SAM" id="MobiDB-lite"/>
    </source>
</evidence>
<reference evidence="2 3" key="1">
    <citation type="journal article" date="2015" name="Biotechnol. Biofuels">
        <title>Enhanced degradation of softwood versus hardwood by the white-rot fungus Pycnoporus coccineus.</title>
        <authorList>
            <person name="Couturier M."/>
            <person name="Navarro D."/>
            <person name="Chevret D."/>
            <person name="Henrissat B."/>
            <person name="Piumi F."/>
            <person name="Ruiz-Duenas F.J."/>
            <person name="Martinez A.T."/>
            <person name="Grigoriev I.V."/>
            <person name="Riley R."/>
            <person name="Lipzen A."/>
            <person name="Berrin J.G."/>
            <person name="Master E.R."/>
            <person name="Rosso M.N."/>
        </authorList>
    </citation>
    <scope>NUCLEOTIDE SEQUENCE [LARGE SCALE GENOMIC DNA]</scope>
    <source>
        <strain evidence="2 3">BRFM310</strain>
    </source>
</reference>
<feature type="compositionally biased region" description="Basic and acidic residues" evidence="1">
    <location>
        <begin position="1"/>
        <end position="10"/>
    </location>
</feature>
<name>A0A1Y2J258_TRAC3</name>
<evidence type="ECO:0000313" key="3">
    <source>
        <dbReference type="Proteomes" id="UP000193067"/>
    </source>
</evidence>
<keyword evidence="3" id="KW-1185">Reference proteome</keyword>